<comment type="caution">
    <text evidence="4">The sequence shown here is derived from an EMBL/GenBank/DDBJ whole genome shotgun (WGS) entry which is preliminary data.</text>
</comment>
<feature type="domain" description="Peptidase M16 N-terminal" evidence="2">
    <location>
        <begin position="19"/>
        <end position="165"/>
    </location>
</feature>
<gene>
    <name evidence="4" type="ORF">A3F84_19375</name>
</gene>
<organism evidence="4 5">
    <name type="scientific">Handelsmanbacteria sp. (strain RIFCSPLOWO2_12_FULL_64_10)</name>
    <dbReference type="NCBI Taxonomy" id="1817868"/>
    <lineage>
        <taxon>Bacteria</taxon>
        <taxon>Candidatus Handelsmaniibacteriota</taxon>
    </lineage>
</organism>
<dbReference type="PANTHER" id="PTHR11851">
    <property type="entry name" value="METALLOPROTEASE"/>
    <property type="match status" value="1"/>
</dbReference>
<evidence type="ECO:0008006" key="6">
    <source>
        <dbReference type="Google" id="ProtNLM"/>
    </source>
</evidence>
<reference evidence="4 5" key="1">
    <citation type="journal article" date="2016" name="Nat. Commun.">
        <title>Thousands of microbial genomes shed light on interconnected biogeochemical processes in an aquifer system.</title>
        <authorList>
            <person name="Anantharaman K."/>
            <person name="Brown C.T."/>
            <person name="Hug L.A."/>
            <person name="Sharon I."/>
            <person name="Castelle C.J."/>
            <person name="Probst A.J."/>
            <person name="Thomas B.C."/>
            <person name="Singh A."/>
            <person name="Wilkins M.J."/>
            <person name="Karaoz U."/>
            <person name="Brodie E.L."/>
            <person name="Williams K.H."/>
            <person name="Hubbard S.S."/>
            <person name="Banfield J.F."/>
        </authorList>
    </citation>
    <scope>NUCLEOTIDE SEQUENCE [LARGE SCALE GENOMIC DNA]</scope>
    <source>
        <strain evidence="5">RIFCSPLOWO2_12_FULL_64_10</strain>
    </source>
</reference>
<evidence type="ECO:0000256" key="1">
    <source>
        <dbReference type="ARBA" id="ARBA00007261"/>
    </source>
</evidence>
<accession>A0A1F6CSK2</accession>
<dbReference type="InterPro" id="IPR007863">
    <property type="entry name" value="Peptidase_M16_C"/>
</dbReference>
<evidence type="ECO:0000259" key="2">
    <source>
        <dbReference type="Pfam" id="PF00675"/>
    </source>
</evidence>
<evidence type="ECO:0000313" key="4">
    <source>
        <dbReference type="EMBL" id="OGG52168.1"/>
    </source>
</evidence>
<dbReference type="AlphaFoldDB" id="A0A1F6CSK2"/>
<dbReference type="GO" id="GO:0046872">
    <property type="term" value="F:metal ion binding"/>
    <property type="evidence" value="ECO:0007669"/>
    <property type="project" value="InterPro"/>
</dbReference>
<dbReference type="SUPFAM" id="SSF63411">
    <property type="entry name" value="LuxS/MPP-like metallohydrolase"/>
    <property type="match status" value="2"/>
</dbReference>
<dbReference type="Proteomes" id="UP000178606">
    <property type="component" value="Unassembled WGS sequence"/>
</dbReference>
<dbReference type="EMBL" id="MFKF01000154">
    <property type="protein sequence ID" value="OGG52168.1"/>
    <property type="molecule type" value="Genomic_DNA"/>
</dbReference>
<dbReference type="InterPro" id="IPR050361">
    <property type="entry name" value="MPP/UQCRC_Complex"/>
</dbReference>
<dbReference type="InterPro" id="IPR011249">
    <property type="entry name" value="Metalloenz_LuxS/M16"/>
</dbReference>
<evidence type="ECO:0000259" key="3">
    <source>
        <dbReference type="Pfam" id="PF05193"/>
    </source>
</evidence>
<comment type="similarity">
    <text evidence="1">Belongs to the peptidase M16 family.</text>
</comment>
<sequence length="418" mass="47087">MKSPLYPFRKEVLPNGLTVIARQVTTTPIAAVYLWVRAGAVCESPEINGISHFFEHMFFKGTERRGVGEMDRAIKALGGYNNAFTGFEYTAYYAVVPAESFTTAFEVLYDATVHSMFDPEEIERERQVIQEEIRRHEDNPRSKLFTEFLGTMFRDLPYGRPILGTEASLGRIRREDLLAYLNDFYAPDTATAVIVGDVEEGRVLEAVAAVTEGWERPAERRRSWPDIVYAMPSGVRAQTVEKEVNLGYWALGFPTLGRSRMEDLYALDVATTILGSGRSSRLHRRLVEEMKIASSIGAWVWPFERAGVLGIDAEFLPARCEEVQAAALAEVERMGQGPVRPEELEKARRMLLSDFAYANETNAHIASTLGRYQTVSSLEEALRYGDRIRAVTAEDVRRAMGEYGRREVSAVAYVKPKE</sequence>
<protein>
    <recommendedName>
        <fullName evidence="6">Peptidase M16</fullName>
    </recommendedName>
</protein>
<proteinExistence type="inferred from homology"/>
<evidence type="ECO:0000313" key="5">
    <source>
        <dbReference type="Proteomes" id="UP000178606"/>
    </source>
</evidence>
<feature type="domain" description="Peptidase M16 C-terminal" evidence="3">
    <location>
        <begin position="172"/>
        <end position="351"/>
    </location>
</feature>
<dbReference type="PANTHER" id="PTHR11851:SF49">
    <property type="entry name" value="MITOCHONDRIAL-PROCESSING PEPTIDASE SUBUNIT ALPHA"/>
    <property type="match status" value="1"/>
</dbReference>
<dbReference type="Gene3D" id="3.30.830.10">
    <property type="entry name" value="Metalloenzyme, LuxS/M16 peptidase-like"/>
    <property type="match status" value="2"/>
</dbReference>
<dbReference type="InterPro" id="IPR011765">
    <property type="entry name" value="Pept_M16_N"/>
</dbReference>
<dbReference type="Pfam" id="PF00675">
    <property type="entry name" value="Peptidase_M16"/>
    <property type="match status" value="1"/>
</dbReference>
<dbReference type="Pfam" id="PF05193">
    <property type="entry name" value="Peptidase_M16_C"/>
    <property type="match status" value="1"/>
</dbReference>
<name>A0A1F6CSK2_HANXR</name>